<protein>
    <submittedName>
        <fullName evidence="1">Uncharacterized protein</fullName>
    </submittedName>
</protein>
<gene>
    <name evidence="1" type="ORF">C1H46_045887</name>
</gene>
<dbReference type="AlphaFoldDB" id="A0A540K2R9"/>
<reference evidence="1 2" key="1">
    <citation type="journal article" date="2019" name="G3 (Bethesda)">
        <title>Sequencing of a Wild Apple (Malus baccata) Genome Unravels the Differences Between Cultivated and Wild Apple Species Regarding Disease Resistance and Cold Tolerance.</title>
        <authorList>
            <person name="Chen X."/>
        </authorList>
    </citation>
    <scope>NUCLEOTIDE SEQUENCE [LARGE SCALE GENOMIC DNA]</scope>
    <source>
        <strain evidence="2">cv. Shandingzi</strain>
        <tissue evidence="1">Leaves</tissue>
    </source>
</reference>
<evidence type="ECO:0000313" key="1">
    <source>
        <dbReference type="EMBL" id="TQD68580.1"/>
    </source>
</evidence>
<sequence>MIVGAEIAIGTMIEIVDMIAIVTEIQIAPAIMIQEVAGGHAHDRGNVPGIMIATGACSSVVADF</sequence>
<proteinExistence type="predicted"/>
<accession>A0A540K2R9</accession>
<organism evidence="1 2">
    <name type="scientific">Malus baccata</name>
    <name type="common">Siberian crab apple</name>
    <name type="synonym">Pyrus baccata</name>
    <dbReference type="NCBI Taxonomy" id="106549"/>
    <lineage>
        <taxon>Eukaryota</taxon>
        <taxon>Viridiplantae</taxon>
        <taxon>Streptophyta</taxon>
        <taxon>Embryophyta</taxon>
        <taxon>Tracheophyta</taxon>
        <taxon>Spermatophyta</taxon>
        <taxon>Magnoliopsida</taxon>
        <taxon>eudicotyledons</taxon>
        <taxon>Gunneridae</taxon>
        <taxon>Pentapetalae</taxon>
        <taxon>rosids</taxon>
        <taxon>fabids</taxon>
        <taxon>Rosales</taxon>
        <taxon>Rosaceae</taxon>
        <taxon>Amygdaloideae</taxon>
        <taxon>Maleae</taxon>
        <taxon>Malus</taxon>
    </lineage>
</organism>
<comment type="caution">
    <text evidence="1">The sequence shown here is derived from an EMBL/GenBank/DDBJ whole genome shotgun (WGS) entry which is preliminary data.</text>
</comment>
<evidence type="ECO:0000313" key="2">
    <source>
        <dbReference type="Proteomes" id="UP000315295"/>
    </source>
</evidence>
<keyword evidence="2" id="KW-1185">Reference proteome</keyword>
<dbReference type="EMBL" id="VIEB01017840">
    <property type="protein sequence ID" value="TQD68580.1"/>
    <property type="molecule type" value="Genomic_DNA"/>
</dbReference>
<dbReference type="Proteomes" id="UP000315295">
    <property type="component" value="Unassembled WGS sequence"/>
</dbReference>
<name>A0A540K2R9_MALBA</name>